<evidence type="ECO:0000313" key="2">
    <source>
        <dbReference type="EMBL" id="MCD2167465.1"/>
    </source>
</evidence>
<gene>
    <name evidence="2" type="ORF">LPW39_20290</name>
</gene>
<accession>A0AAW4Y0R9</accession>
<dbReference type="EMBL" id="JAJNCT010000028">
    <property type="protein sequence ID" value="MCD2167465.1"/>
    <property type="molecule type" value="Genomic_DNA"/>
</dbReference>
<reference evidence="2 3" key="1">
    <citation type="submission" date="2021-11" db="EMBL/GenBank/DDBJ databases">
        <title>Genome sequence.</title>
        <authorList>
            <person name="Sun Q."/>
        </authorList>
    </citation>
    <scope>NUCLEOTIDE SEQUENCE [LARGE SCALE GENOMIC DNA]</scope>
    <source>
        <strain evidence="2 3">KCTC 12005</strain>
    </source>
</reference>
<evidence type="ECO:0008006" key="4">
    <source>
        <dbReference type="Google" id="ProtNLM"/>
    </source>
</evidence>
<keyword evidence="3" id="KW-1185">Reference proteome</keyword>
<evidence type="ECO:0000313" key="3">
    <source>
        <dbReference type="Proteomes" id="UP001199260"/>
    </source>
</evidence>
<name>A0AAW4Y0R9_9BURK</name>
<feature type="coiled-coil region" evidence="1">
    <location>
        <begin position="26"/>
        <end position="53"/>
    </location>
</feature>
<organism evidence="2 3">
    <name type="scientific">Comamonas koreensis</name>
    <dbReference type="NCBI Taxonomy" id="160825"/>
    <lineage>
        <taxon>Bacteria</taxon>
        <taxon>Pseudomonadati</taxon>
        <taxon>Pseudomonadota</taxon>
        <taxon>Betaproteobacteria</taxon>
        <taxon>Burkholderiales</taxon>
        <taxon>Comamonadaceae</taxon>
        <taxon>Comamonas</taxon>
    </lineage>
</organism>
<dbReference type="AlphaFoldDB" id="A0AAW4Y0R9"/>
<comment type="caution">
    <text evidence="2">The sequence shown here is derived from an EMBL/GenBank/DDBJ whole genome shotgun (WGS) entry which is preliminary data.</text>
</comment>
<evidence type="ECO:0000256" key="1">
    <source>
        <dbReference type="SAM" id="Coils"/>
    </source>
</evidence>
<dbReference type="Proteomes" id="UP001199260">
    <property type="component" value="Unassembled WGS sequence"/>
</dbReference>
<protein>
    <recommendedName>
        <fullName evidence="4">DUF2325 domain-containing protein</fullName>
    </recommendedName>
</protein>
<keyword evidence="1" id="KW-0175">Coiled coil</keyword>
<sequence>MPNPDSDIHPLVQEHGVMLRHYAALQARCTAQVDALRAEVEALRAQVTQLRAQVIMRDSALIWEREDRLVHLSTIANRAAVTAVRRCVDPAATMEVAAVPQPPPDAYLQELGQHATNLVICQTGCISHGGYWRDHDQCKRLGTTCLLEDPKAFVPTETAKASHAWVMTAASVPAKELP</sequence>
<proteinExistence type="predicted"/>